<dbReference type="SUPFAM" id="SSF53756">
    <property type="entry name" value="UDP-Glycosyltransferase/glycogen phosphorylase"/>
    <property type="match status" value="1"/>
</dbReference>
<comment type="catalytic activity">
    <reaction evidence="10">
        <text>glucuronate acceptor + UDP-alpha-D-glucuronate = acceptor beta-D-glucuronoside + UDP + H(+)</text>
        <dbReference type="Rhea" id="RHEA:21032"/>
        <dbReference type="ChEBI" id="CHEBI:15378"/>
        <dbReference type="ChEBI" id="CHEBI:58052"/>
        <dbReference type="ChEBI" id="CHEBI:58223"/>
        <dbReference type="ChEBI" id="CHEBI:132367"/>
        <dbReference type="ChEBI" id="CHEBI:132368"/>
        <dbReference type="EC" id="2.4.1.17"/>
    </reaction>
</comment>
<dbReference type="InterPro" id="IPR050271">
    <property type="entry name" value="UDP-glycosyltransferase"/>
</dbReference>
<keyword evidence="9" id="KW-0472">Membrane</keyword>
<evidence type="ECO:0000256" key="7">
    <source>
        <dbReference type="ARBA" id="ARBA00022729"/>
    </source>
</evidence>
<evidence type="ECO:0000256" key="5">
    <source>
        <dbReference type="ARBA" id="ARBA00022679"/>
    </source>
</evidence>
<dbReference type="PANTHER" id="PTHR48043:SF23">
    <property type="entry name" value="UDP-GLUCURONOSYLTRANSFERASE"/>
    <property type="match status" value="1"/>
</dbReference>
<dbReference type="Pfam" id="PF00201">
    <property type="entry name" value="UDPGT"/>
    <property type="match status" value="1"/>
</dbReference>
<evidence type="ECO:0000256" key="9">
    <source>
        <dbReference type="ARBA" id="ARBA00023136"/>
    </source>
</evidence>
<evidence type="ECO:0000313" key="12">
    <source>
        <dbReference type="Proteomes" id="UP001432027"/>
    </source>
</evidence>
<gene>
    <name evidence="11" type="ORF">PENTCL1PPCAC_8118</name>
</gene>
<name>A0AAV5SV39_9BILA</name>
<dbReference type="GO" id="GO:0015020">
    <property type="term" value="F:glucuronosyltransferase activity"/>
    <property type="evidence" value="ECO:0007669"/>
    <property type="project" value="UniProtKB-EC"/>
</dbReference>
<keyword evidence="6" id="KW-0812">Transmembrane</keyword>
<dbReference type="EC" id="2.4.1.17" evidence="3"/>
<evidence type="ECO:0000256" key="1">
    <source>
        <dbReference type="ARBA" id="ARBA00004167"/>
    </source>
</evidence>
<sequence>SPRPLDEYWTEALSHRSKSILISFGSVVKSVDLREDIKQSILTTIGSFPDITFIWKYEEPKDEFGKAASSALPNLVLTSWMPQNDLLNDDRIAPFITHGGMGSTLEAAMRGKPGIFIPIF</sequence>
<dbReference type="PANTHER" id="PTHR48043">
    <property type="entry name" value="EG:EG0003.4 PROTEIN-RELATED"/>
    <property type="match status" value="1"/>
</dbReference>
<accession>A0AAV5SV39</accession>
<dbReference type="GO" id="GO:0016020">
    <property type="term" value="C:membrane"/>
    <property type="evidence" value="ECO:0007669"/>
    <property type="project" value="UniProtKB-SubCell"/>
</dbReference>
<proteinExistence type="inferred from homology"/>
<keyword evidence="7" id="KW-0732">Signal</keyword>
<dbReference type="EMBL" id="BTSX01000002">
    <property type="protein sequence ID" value="GMS85943.1"/>
    <property type="molecule type" value="Genomic_DNA"/>
</dbReference>
<dbReference type="InterPro" id="IPR002213">
    <property type="entry name" value="UDP_glucos_trans"/>
</dbReference>
<comment type="caution">
    <text evidence="11">The sequence shown here is derived from an EMBL/GenBank/DDBJ whole genome shotgun (WGS) entry which is preliminary data.</text>
</comment>
<dbReference type="Proteomes" id="UP001432027">
    <property type="component" value="Unassembled WGS sequence"/>
</dbReference>
<dbReference type="Gene3D" id="3.40.50.2000">
    <property type="entry name" value="Glycogen Phosphorylase B"/>
    <property type="match status" value="1"/>
</dbReference>
<evidence type="ECO:0000256" key="6">
    <source>
        <dbReference type="ARBA" id="ARBA00022692"/>
    </source>
</evidence>
<dbReference type="FunFam" id="3.40.50.2000:FF:000038">
    <property type="entry name" value="UDP-GlucuronosylTransferase"/>
    <property type="match status" value="1"/>
</dbReference>
<feature type="non-terminal residue" evidence="11">
    <location>
        <position position="1"/>
    </location>
</feature>
<keyword evidence="12" id="KW-1185">Reference proteome</keyword>
<evidence type="ECO:0000256" key="3">
    <source>
        <dbReference type="ARBA" id="ARBA00012544"/>
    </source>
</evidence>
<organism evidence="11 12">
    <name type="scientific">Pristionchus entomophagus</name>
    <dbReference type="NCBI Taxonomy" id="358040"/>
    <lineage>
        <taxon>Eukaryota</taxon>
        <taxon>Metazoa</taxon>
        <taxon>Ecdysozoa</taxon>
        <taxon>Nematoda</taxon>
        <taxon>Chromadorea</taxon>
        <taxon>Rhabditida</taxon>
        <taxon>Rhabditina</taxon>
        <taxon>Diplogasteromorpha</taxon>
        <taxon>Diplogasteroidea</taxon>
        <taxon>Neodiplogasteridae</taxon>
        <taxon>Pristionchus</taxon>
    </lineage>
</organism>
<keyword evidence="4" id="KW-0328">Glycosyltransferase</keyword>
<keyword evidence="8" id="KW-1133">Transmembrane helix</keyword>
<feature type="non-terminal residue" evidence="11">
    <location>
        <position position="120"/>
    </location>
</feature>
<dbReference type="AlphaFoldDB" id="A0AAV5SV39"/>
<evidence type="ECO:0000256" key="2">
    <source>
        <dbReference type="ARBA" id="ARBA00009995"/>
    </source>
</evidence>
<keyword evidence="5" id="KW-0808">Transferase</keyword>
<evidence type="ECO:0000256" key="10">
    <source>
        <dbReference type="ARBA" id="ARBA00047475"/>
    </source>
</evidence>
<protein>
    <recommendedName>
        <fullName evidence="3">glucuronosyltransferase</fullName>
        <ecNumber evidence="3">2.4.1.17</ecNumber>
    </recommendedName>
</protein>
<evidence type="ECO:0000313" key="11">
    <source>
        <dbReference type="EMBL" id="GMS85943.1"/>
    </source>
</evidence>
<comment type="subcellular location">
    <subcellularLocation>
        <location evidence="1">Membrane</location>
        <topology evidence="1">Single-pass membrane protein</topology>
    </subcellularLocation>
</comment>
<evidence type="ECO:0000256" key="8">
    <source>
        <dbReference type="ARBA" id="ARBA00022989"/>
    </source>
</evidence>
<comment type="similarity">
    <text evidence="2">Belongs to the UDP-glycosyltransferase family.</text>
</comment>
<evidence type="ECO:0000256" key="4">
    <source>
        <dbReference type="ARBA" id="ARBA00022676"/>
    </source>
</evidence>
<reference evidence="11" key="1">
    <citation type="submission" date="2023-10" db="EMBL/GenBank/DDBJ databases">
        <title>Genome assembly of Pristionchus species.</title>
        <authorList>
            <person name="Yoshida K."/>
            <person name="Sommer R.J."/>
        </authorList>
    </citation>
    <scope>NUCLEOTIDE SEQUENCE</scope>
    <source>
        <strain evidence="11">RS0144</strain>
    </source>
</reference>